<dbReference type="EMBL" id="ANJV01000282">
    <property type="protein sequence ID" value="EPC49433.1"/>
    <property type="molecule type" value="Genomic_DNA"/>
</dbReference>
<gene>
    <name evidence="2" type="ORF">Lpp7_12883</name>
</gene>
<accession>A0A8E0M807</accession>
<keyword evidence="1" id="KW-0812">Transmembrane</keyword>
<dbReference type="Proteomes" id="UP000014303">
    <property type="component" value="Unassembled WGS sequence"/>
</dbReference>
<keyword evidence="1" id="KW-1133">Transmembrane helix</keyword>
<comment type="caution">
    <text evidence="2">The sequence shown here is derived from an EMBL/GenBank/DDBJ whole genome shotgun (WGS) entry which is preliminary data.</text>
</comment>
<reference evidence="2 3" key="1">
    <citation type="journal article" date="2013" name="PLoS ONE">
        <title>Lactobacillus paracasei comparative genomics: towards species pan-genome definition and exploitation of diversity.</title>
        <authorList>
            <person name="Smokvina T."/>
            <person name="Wels M."/>
            <person name="Polka J."/>
            <person name="Chervaux C."/>
            <person name="Brisse S."/>
            <person name="Boekhorst J."/>
            <person name="van Hylckama Vlieg J.E."/>
            <person name="Siezen R.J."/>
        </authorList>
    </citation>
    <scope>NUCLEOTIDE SEQUENCE [LARGE SCALE GENOMIC DNA]</scope>
    <source>
        <strain evidence="2 3">Lpp7</strain>
    </source>
</reference>
<organism evidence="2 3">
    <name type="scientific">Lacticaseibacillus paracasei subsp. paracasei Lpp7</name>
    <dbReference type="NCBI Taxonomy" id="1256200"/>
    <lineage>
        <taxon>Bacteria</taxon>
        <taxon>Bacillati</taxon>
        <taxon>Bacillota</taxon>
        <taxon>Bacilli</taxon>
        <taxon>Lactobacillales</taxon>
        <taxon>Lactobacillaceae</taxon>
        <taxon>Lacticaseibacillus</taxon>
    </lineage>
</organism>
<protein>
    <submittedName>
        <fullName evidence="2">Peptide ABC transporter permease</fullName>
    </submittedName>
</protein>
<evidence type="ECO:0000313" key="3">
    <source>
        <dbReference type="Proteomes" id="UP000014303"/>
    </source>
</evidence>
<feature type="transmembrane region" description="Helical" evidence="1">
    <location>
        <begin position="12"/>
        <end position="31"/>
    </location>
</feature>
<sequence>MKRYVFFRILRSIVSIFLVTTLTYILIYSMIPRRDIFKQDPQIQKLASDPDKLLDYKENAYAKMNYIDYVDTKGLIAKVEKTHPGTKATTKYTAANQTLFQQWANNNGFVLHRYQISKNYYATRELPIWERLGRFYGNLIQVDTPWAIHDPKNPKLARYLKIENDKTVGWALVGSGTKYRYQIYFNSSFPYIHQNIIK</sequence>
<proteinExistence type="predicted"/>
<evidence type="ECO:0000256" key="1">
    <source>
        <dbReference type="SAM" id="Phobius"/>
    </source>
</evidence>
<name>A0A8E0M807_LACPA</name>
<evidence type="ECO:0000313" key="2">
    <source>
        <dbReference type="EMBL" id="EPC49433.1"/>
    </source>
</evidence>
<keyword evidence="1" id="KW-0472">Membrane</keyword>
<feature type="non-terminal residue" evidence="2">
    <location>
        <position position="198"/>
    </location>
</feature>
<dbReference type="AlphaFoldDB" id="A0A8E0M807"/>